<feature type="signal peptide" evidence="1">
    <location>
        <begin position="1"/>
        <end position="19"/>
    </location>
</feature>
<proteinExistence type="predicted"/>
<organism evidence="2 3">
    <name type="scientific">Haloferula helveola</name>
    <dbReference type="NCBI Taxonomy" id="490095"/>
    <lineage>
        <taxon>Bacteria</taxon>
        <taxon>Pseudomonadati</taxon>
        <taxon>Verrucomicrobiota</taxon>
        <taxon>Verrucomicrobiia</taxon>
        <taxon>Verrucomicrobiales</taxon>
        <taxon>Verrucomicrobiaceae</taxon>
        <taxon>Haloferula</taxon>
    </lineage>
</organism>
<dbReference type="SUPFAM" id="SSF51445">
    <property type="entry name" value="(Trans)glycosidases"/>
    <property type="match status" value="1"/>
</dbReference>
<evidence type="ECO:0000313" key="2">
    <source>
        <dbReference type="EMBL" id="BCX48652.1"/>
    </source>
</evidence>
<dbReference type="InterPro" id="IPR013785">
    <property type="entry name" value="Aldolase_TIM"/>
</dbReference>
<reference evidence="2 3" key="1">
    <citation type="submission" date="2021-06" db="EMBL/GenBank/DDBJ databases">
        <title>Complete genome of Haloferula helveola possessing various polysaccharide degrading enzymes.</title>
        <authorList>
            <person name="Takami H."/>
            <person name="Huang C."/>
            <person name="Hamasaki K."/>
        </authorList>
    </citation>
    <scope>NUCLEOTIDE SEQUENCE [LARGE SCALE GENOMIC DNA]</scope>
    <source>
        <strain evidence="2 3">CN-1</strain>
    </source>
</reference>
<dbReference type="EMBL" id="AP024702">
    <property type="protein sequence ID" value="BCX48652.1"/>
    <property type="molecule type" value="Genomic_DNA"/>
</dbReference>
<feature type="chain" id="PRO_5046926773" evidence="1">
    <location>
        <begin position="20"/>
        <end position="793"/>
    </location>
</feature>
<dbReference type="Gene3D" id="3.20.20.70">
    <property type="entry name" value="Aldolase class I"/>
    <property type="match status" value="1"/>
</dbReference>
<evidence type="ECO:0000313" key="3">
    <source>
        <dbReference type="Proteomes" id="UP001374893"/>
    </source>
</evidence>
<keyword evidence="3" id="KW-1185">Reference proteome</keyword>
<dbReference type="InterPro" id="IPR017853">
    <property type="entry name" value="GH"/>
</dbReference>
<keyword evidence="1" id="KW-0732">Signal</keyword>
<gene>
    <name evidence="2" type="ORF">HAHE_25600</name>
</gene>
<accession>A0ABM7RET4</accession>
<evidence type="ECO:0000256" key="1">
    <source>
        <dbReference type="SAM" id="SignalP"/>
    </source>
</evidence>
<protein>
    <submittedName>
        <fullName evidence="2">Uncharacterized protein</fullName>
    </submittedName>
</protein>
<sequence>MMRIHVLALFLVCAVPASAVEVSQSGNKVLIGNESFRLGYDLKSGAISGEDLKAGLTVFSSGQFTVDEMGWKQPEGATREWSATSIEDEFGKGRRLTVTETPNAGYRPIKSLHVRVYDGLPYAVLGFSVTNPHKIPARIARVGILEKAKFLPGKKMEDPKVLRGGAGAEPNRVESGLAIEAHNNILATGKVDGKRLSVVVGGLGYRDFLRFIQFDGQKNQLTVTIEDPQGKTVEPGATFDSADTVFLDFTTADPFESLERYGLAMRVANDAKPNAYDFPTLCGWLVSSGHYGEGKPINNSKDLVGQMDLAKESGILKYTPVAIRLEPDYYCNRNYGDTQQGWWDDEHWAKYGSLTPPFETFGKFCGKLHEMGGIPFTYIQSNMPSNDFAAAHPEWMLNNDISRLHAEHRHHMPFVKYDFTDPGFQEHTLAMWTRLGKDGLEGIKFDYPESAWCKDGGFEDTSYSTTNAYRKVFELCRAGLGPDAYIHERNLGEYGTPRLDVTAGIVDLQRVWGDSSHFEPEMASRMGLRWYKNRSVFGYYPDGKSFKGMDTDARRTMLSVVGLISGRLELGTSFGRMTPEEQHDLTRLFPVLRGTQSFRPVDMLLPDRKDPSVYCYRVDPDWSQVILCNNSEQPMKLRVPLSGDQSDTGSLGHDPDASYYVYDFWNDEFVGEVGGGQAIERALKPAQTLTYSVHRRVDHPQFLSTNRHILQGMLDLRDVKWDAATRTYSGVASVVGGEPFVITMAGNGMVPAEAKSSAGTATVAVGDDGLARLTLDAGEGGEVAWSITWEAGR</sequence>
<dbReference type="RefSeq" id="WP_338684977.1">
    <property type="nucleotide sequence ID" value="NZ_AP024702.1"/>
</dbReference>
<name>A0ABM7RET4_9BACT</name>
<dbReference type="Proteomes" id="UP001374893">
    <property type="component" value="Chromosome"/>
</dbReference>